<dbReference type="InterPro" id="IPR038454">
    <property type="entry name" value="DnaA_N_sf"/>
</dbReference>
<dbReference type="InterPro" id="IPR020591">
    <property type="entry name" value="Chromosome_initiator_DnaA-like"/>
</dbReference>
<dbReference type="InterPro" id="IPR001957">
    <property type="entry name" value="Chromosome_initiator_DnaA"/>
</dbReference>
<accession>A0A1G1UY88</accession>
<dbReference type="HAMAP" id="MF_00377">
    <property type="entry name" value="DnaA_bact"/>
    <property type="match status" value="1"/>
</dbReference>
<evidence type="ECO:0000256" key="9">
    <source>
        <dbReference type="NCBIfam" id="TIGR00362"/>
    </source>
</evidence>
<dbReference type="CDD" id="cd06571">
    <property type="entry name" value="Bac_DnaA_C"/>
    <property type="match status" value="1"/>
</dbReference>
<organism evidence="14 15">
    <name type="scientific">Candidatus Blackburnbacteria bacterium RIFCSPHIGHO2_01_FULL_43_15b</name>
    <dbReference type="NCBI Taxonomy" id="1797513"/>
    <lineage>
        <taxon>Bacteria</taxon>
        <taxon>Candidatus Blackburniibacteriota</taxon>
    </lineage>
</organism>
<dbReference type="InterPro" id="IPR003593">
    <property type="entry name" value="AAA+_ATPase"/>
</dbReference>
<evidence type="ECO:0000259" key="13">
    <source>
        <dbReference type="SMART" id="SM00760"/>
    </source>
</evidence>
<proteinExistence type="inferred from homology"/>
<comment type="subcellular location">
    <subcellularLocation>
        <location evidence="8">Cytoplasm</location>
    </subcellularLocation>
</comment>
<keyword evidence="7 8" id="KW-0238">DNA-binding</keyword>
<comment type="function">
    <text evidence="8 10">Plays an essential role in the initiation and regulation of chromosomal replication. ATP-DnaA binds to the origin of replication (oriC) to initiate formation of the DNA replication initiation complex once per cell cycle. Binds the DnaA box (a 9 base pair repeat at the origin) and separates the double-stranded (ds)DNA. Forms a right-handed helical filament on oriC DNA; dsDNA binds to the exterior of the filament while single-stranded (ss)DNA is stabiized in the filament's interior. The ATP-DnaA-oriC complex binds and stabilizes one strand of the AT-rich DNA unwinding element (DUE), permitting loading of DNA polymerase. After initiation quickly degrades to an ADP-DnaA complex that is not apt for DNA replication. Binds acidic phospholipids.</text>
</comment>
<dbReference type="SUPFAM" id="SSF48295">
    <property type="entry name" value="TrpR-like"/>
    <property type="match status" value="1"/>
</dbReference>
<dbReference type="GO" id="GO:0005886">
    <property type="term" value="C:plasma membrane"/>
    <property type="evidence" value="ECO:0007669"/>
    <property type="project" value="TreeGrafter"/>
</dbReference>
<dbReference type="FunFam" id="3.40.50.300:FF:000668">
    <property type="entry name" value="Chromosomal replication initiator protein DnaA"/>
    <property type="match status" value="1"/>
</dbReference>
<feature type="binding site" evidence="8">
    <location>
        <position position="165"/>
    </location>
    <ligand>
        <name>ATP</name>
        <dbReference type="ChEBI" id="CHEBI:30616"/>
    </ligand>
</feature>
<dbReference type="PANTHER" id="PTHR30050">
    <property type="entry name" value="CHROMOSOMAL REPLICATION INITIATOR PROTEIN DNAA"/>
    <property type="match status" value="1"/>
</dbReference>
<feature type="binding site" evidence="8">
    <location>
        <position position="161"/>
    </location>
    <ligand>
        <name>ATP</name>
        <dbReference type="ChEBI" id="CHEBI:30616"/>
    </ligand>
</feature>
<dbReference type="EMBL" id="MHBW01000031">
    <property type="protein sequence ID" value="OGY08107.1"/>
    <property type="molecule type" value="Genomic_DNA"/>
</dbReference>
<dbReference type="Gene3D" id="1.10.8.60">
    <property type="match status" value="1"/>
</dbReference>
<dbReference type="InterPro" id="IPR013317">
    <property type="entry name" value="DnaA_dom"/>
</dbReference>
<dbReference type="PANTHER" id="PTHR30050:SF2">
    <property type="entry name" value="CHROMOSOMAL REPLICATION INITIATOR PROTEIN DNAA"/>
    <property type="match status" value="1"/>
</dbReference>
<feature type="binding site" evidence="8">
    <location>
        <position position="164"/>
    </location>
    <ligand>
        <name>ATP</name>
        <dbReference type="ChEBI" id="CHEBI:30616"/>
    </ligand>
</feature>
<evidence type="ECO:0000256" key="1">
    <source>
        <dbReference type="ARBA" id="ARBA00006583"/>
    </source>
</evidence>
<evidence type="ECO:0000256" key="4">
    <source>
        <dbReference type="ARBA" id="ARBA00022741"/>
    </source>
</evidence>
<feature type="region of interest" description="Domain I, interacts with DnaA modulators" evidence="8">
    <location>
        <begin position="1"/>
        <end position="96"/>
    </location>
</feature>
<evidence type="ECO:0000256" key="3">
    <source>
        <dbReference type="ARBA" id="ARBA00022705"/>
    </source>
</evidence>
<name>A0A1G1UY88_9BACT</name>
<comment type="subunit">
    <text evidence="8">Oligomerizes as a right-handed, spiral filament on DNA at oriC.</text>
</comment>
<protein>
    <recommendedName>
        <fullName evidence="8 9">Chromosomal replication initiator protein DnaA</fullName>
    </recommendedName>
</protein>
<evidence type="ECO:0000313" key="15">
    <source>
        <dbReference type="Proteomes" id="UP000177967"/>
    </source>
</evidence>
<comment type="caution">
    <text evidence="8">Lacks conserved residue(s) required for the propagation of feature annotation.</text>
</comment>
<keyword evidence="6 8" id="KW-0446">Lipid-binding</keyword>
<evidence type="ECO:0000256" key="10">
    <source>
        <dbReference type="RuleBase" id="RU000577"/>
    </source>
</evidence>
<evidence type="ECO:0000256" key="8">
    <source>
        <dbReference type="HAMAP-Rule" id="MF_00377"/>
    </source>
</evidence>
<dbReference type="NCBIfam" id="TIGR00362">
    <property type="entry name" value="DnaA"/>
    <property type="match status" value="1"/>
</dbReference>
<feature type="domain" description="Chromosomal replication initiator DnaA C-terminal" evidence="13">
    <location>
        <begin position="363"/>
        <end position="432"/>
    </location>
</feature>
<dbReference type="Pfam" id="PF11638">
    <property type="entry name" value="DnaA_N"/>
    <property type="match status" value="1"/>
</dbReference>
<dbReference type="GO" id="GO:0005737">
    <property type="term" value="C:cytoplasm"/>
    <property type="evidence" value="ECO:0007669"/>
    <property type="project" value="UniProtKB-SubCell"/>
</dbReference>
<dbReference type="SMART" id="SM00760">
    <property type="entry name" value="Bac_DnaA_C"/>
    <property type="match status" value="1"/>
</dbReference>
<dbReference type="GO" id="GO:0006275">
    <property type="term" value="P:regulation of DNA replication"/>
    <property type="evidence" value="ECO:0007669"/>
    <property type="project" value="UniProtKB-UniRule"/>
</dbReference>
<feature type="region of interest" description="Domain IV, binds dsDNA" evidence="8">
    <location>
        <begin position="333"/>
        <end position="454"/>
    </location>
</feature>
<keyword evidence="3 8" id="KW-0235">DNA replication</keyword>
<evidence type="ECO:0000256" key="11">
    <source>
        <dbReference type="RuleBase" id="RU004227"/>
    </source>
</evidence>
<dbReference type="InterPro" id="IPR027417">
    <property type="entry name" value="P-loop_NTPase"/>
</dbReference>
<dbReference type="Proteomes" id="UP000177967">
    <property type="component" value="Unassembled WGS sequence"/>
</dbReference>
<feature type="domain" description="AAA+ ATPase" evidence="12">
    <location>
        <begin position="150"/>
        <end position="282"/>
    </location>
</feature>
<dbReference type="InterPro" id="IPR010921">
    <property type="entry name" value="Trp_repressor/repl_initiator"/>
</dbReference>
<dbReference type="Gene3D" id="1.10.1750.10">
    <property type="match status" value="1"/>
</dbReference>
<evidence type="ECO:0000256" key="5">
    <source>
        <dbReference type="ARBA" id="ARBA00022840"/>
    </source>
</evidence>
<keyword evidence="5 8" id="KW-0067">ATP-binding</keyword>
<dbReference type="AlphaFoldDB" id="A0A1G1UY88"/>
<dbReference type="GO" id="GO:0005524">
    <property type="term" value="F:ATP binding"/>
    <property type="evidence" value="ECO:0007669"/>
    <property type="project" value="UniProtKB-UniRule"/>
</dbReference>
<dbReference type="Gene3D" id="3.40.50.300">
    <property type="entry name" value="P-loop containing nucleotide triphosphate hydrolases"/>
    <property type="match status" value="1"/>
</dbReference>
<dbReference type="Gene3D" id="3.30.300.180">
    <property type="match status" value="1"/>
</dbReference>
<evidence type="ECO:0000256" key="7">
    <source>
        <dbReference type="ARBA" id="ARBA00023125"/>
    </source>
</evidence>
<evidence type="ECO:0000259" key="12">
    <source>
        <dbReference type="SMART" id="SM00382"/>
    </source>
</evidence>
<dbReference type="STRING" id="1797513.A2782_03780"/>
<dbReference type="GO" id="GO:0003688">
    <property type="term" value="F:DNA replication origin binding"/>
    <property type="evidence" value="ECO:0007669"/>
    <property type="project" value="UniProtKB-UniRule"/>
</dbReference>
<dbReference type="GO" id="GO:0008289">
    <property type="term" value="F:lipid binding"/>
    <property type="evidence" value="ECO:0007669"/>
    <property type="project" value="UniProtKB-KW"/>
</dbReference>
<dbReference type="InterPro" id="IPR013159">
    <property type="entry name" value="DnaA_C"/>
</dbReference>
<dbReference type="Pfam" id="PF00308">
    <property type="entry name" value="Bac_DnaA"/>
    <property type="match status" value="1"/>
</dbReference>
<dbReference type="GO" id="GO:0006270">
    <property type="term" value="P:DNA replication initiation"/>
    <property type="evidence" value="ECO:0007669"/>
    <property type="project" value="UniProtKB-UniRule"/>
</dbReference>
<gene>
    <name evidence="8" type="primary">dnaA</name>
    <name evidence="14" type="ORF">A2782_03780</name>
</gene>
<comment type="similarity">
    <text evidence="1 8 11">Belongs to the DnaA family.</text>
</comment>
<reference evidence="14 15" key="1">
    <citation type="journal article" date="2016" name="Nat. Commun.">
        <title>Thousands of microbial genomes shed light on interconnected biogeochemical processes in an aquifer system.</title>
        <authorList>
            <person name="Anantharaman K."/>
            <person name="Brown C.T."/>
            <person name="Hug L.A."/>
            <person name="Sharon I."/>
            <person name="Castelle C.J."/>
            <person name="Probst A.J."/>
            <person name="Thomas B.C."/>
            <person name="Singh A."/>
            <person name="Wilkins M.J."/>
            <person name="Karaoz U."/>
            <person name="Brodie E.L."/>
            <person name="Williams K.H."/>
            <person name="Hubbard S.S."/>
            <person name="Banfield J.F."/>
        </authorList>
    </citation>
    <scope>NUCLEOTIDE SEQUENCE [LARGE SCALE GENOMIC DNA]</scope>
</reference>
<dbReference type="SMART" id="SM00382">
    <property type="entry name" value="AAA"/>
    <property type="match status" value="1"/>
</dbReference>
<evidence type="ECO:0000256" key="2">
    <source>
        <dbReference type="ARBA" id="ARBA00022490"/>
    </source>
</evidence>
<comment type="domain">
    <text evidence="8">Domain I is involved in oligomerization and binding regulators, domain II is flexibile and of varying length in different bacteria, domain III forms the AAA+ region, while domain IV binds dsDNA.</text>
</comment>
<evidence type="ECO:0000256" key="6">
    <source>
        <dbReference type="ARBA" id="ARBA00023121"/>
    </source>
</evidence>
<dbReference type="Pfam" id="PF08299">
    <property type="entry name" value="Bac_DnaA_C"/>
    <property type="match status" value="1"/>
</dbReference>
<evidence type="ECO:0000313" key="14">
    <source>
        <dbReference type="EMBL" id="OGY08107.1"/>
    </source>
</evidence>
<sequence>MDQNYIWKNVLSTLKVSLSQANFQTWFSSTFIVSLKKISDKRQAVEIGCSSSFIADGIEKRYFDLLQDALNQTTTLKNDITFVVRQKVKKPNQNEPLFASSQIENTALITDALKRGRVRPGFTFENFAVSGTNQMAHAAAEAVSRNPGHAYNPLFFYGGVGIGKTHLMLAIAHSLLEKDLNTRVAYCTGEDFTNEIVEAIRSKTTQTFKEKYRKLKLLMVDDIQFIAGKERVQEEFFHTFNTLQSAGSQIVLTSDRPPHEIDKLEARLRSRFEAGLIVDIAPPDFELRAAITLIKAKERGVELPMEIAQAIAANIDSPRRIEGFLTKLTSHLAITHEPLTVELVNKLLSVTSGDTQTYKKPVSPQAVINAVSIYYSLGKRSLLGESRAQTVALPRQILMYILRTDLRLPLQEVGRLVGGRDHTTVMHAVDKISKNISEKSGLHDDILGIKKSIS</sequence>
<dbReference type="PRINTS" id="PR00051">
    <property type="entry name" value="DNAA"/>
</dbReference>
<comment type="caution">
    <text evidence="14">The sequence shown here is derived from an EMBL/GenBank/DDBJ whole genome shotgun (WGS) entry which is preliminary data.</text>
</comment>
<dbReference type="SUPFAM" id="SSF52540">
    <property type="entry name" value="P-loop containing nucleoside triphosphate hydrolases"/>
    <property type="match status" value="1"/>
</dbReference>
<dbReference type="InterPro" id="IPR024633">
    <property type="entry name" value="DnaA_N_dom"/>
</dbReference>
<dbReference type="CDD" id="cd00009">
    <property type="entry name" value="AAA"/>
    <property type="match status" value="1"/>
</dbReference>
<keyword evidence="4 8" id="KW-0547">Nucleotide-binding</keyword>
<feature type="binding site" evidence="8">
    <location>
        <position position="163"/>
    </location>
    <ligand>
        <name>ATP</name>
        <dbReference type="ChEBI" id="CHEBI:30616"/>
    </ligand>
</feature>
<keyword evidence="2 8" id="KW-0963">Cytoplasm</keyword>